<evidence type="ECO:0000313" key="4">
    <source>
        <dbReference type="Proteomes" id="UP000255467"/>
    </source>
</evidence>
<keyword evidence="4" id="KW-1185">Reference proteome</keyword>
<dbReference type="GO" id="GO:0042803">
    <property type="term" value="F:protein homodimerization activity"/>
    <property type="evidence" value="ECO:0007669"/>
    <property type="project" value="InterPro"/>
</dbReference>
<dbReference type="Gene3D" id="2.30.22.10">
    <property type="entry name" value="Head domain of nucleotide exchange factor GrpE"/>
    <property type="match status" value="1"/>
</dbReference>
<dbReference type="AlphaFoldDB" id="A0A378YQU1"/>
<name>A0A378YQU1_9NOCA</name>
<evidence type="ECO:0000256" key="2">
    <source>
        <dbReference type="SAM" id="MobiDB-lite"/>
    </source>
</evidence>
<dbReference type="GO" id="GO:0006457">
    <property type="term" value="P:protein folding"/>
    <property type="evidence" value="ECO:0007669"/>
    <property type="project" value="InterPro"/>
</dbReference>
<dbReference type="InterPro" id="IPR009012">
    <property type="entry name" value="GrpE_head"/>
</dbReference>
<proteinExistence type="predicted"/>
<dbReference type="Proteomes" id="UP000255467">
    <property type="component" value="Unassembled WGS sequence"/>
</dbReference>
<sequence length="186" mass="19672">MTESAAAAGRSETDATTDTEPGPGVSAPVTDHLTERVLERVDDLARVIARQAGTIERLVDEAKARAQRERAGADLPLVVELFALYGDARTLADTAGSETERAAFETFAGRVERLLTGRGGRLVAPEPGAVFDALTMEAAEVTATDDPAADRTVDAVVQPGLLVAERSVRPARVVVRRHRSGATTQN</sequence>
<protein>
    <submittedName>
        <fullName evidence="3">GrpE</fullName>
    </submittedName>
</protein>
<gene>
    <name evidence="3" type="ORF">NCTC1934_03825</name>
</gene>
<reference evidence="3 4" key="1">
    <citation type="submission" date="2018-06" db="EMBL/GenBank/DDBJ databases">
        <authorList>
            <consortium name="Pathogen Informatics"/>
            <person name="Doyle S."/>
        </authorList>
    </citation>
    <scope>NUCLEOTIDE SEQUENCE [LARGE SCALE GENOMIC DNA]</scope>
    <source>
        <strain evidence="3 4">NCTC1934</strain>
    </source>
</reference>
<dbReference type="GO" id="GO:0051087">
    <property type="term" value="F:protein-folding chaperone binding"/>
    <property type="evidence" value="ECO:0007669"/>
    <property type="project" value="InterPro"/>
</dbReference>
<dbReference type="InterPro" id="IPR000740">
    <property type="entry name" value="GrpE"/>
</dbReference>
<dbReference type="STRING" id="1406858.GCA_000710895_04243"/>
<dbReference type="SUPFAM" id="SSF51064">
    <property type="entry name" value="Head domain of nucleotide exchange factor GrpE"/>
    <property type="match status" value="1"/>
</dbReference>
<keyword evidence="1" id="KW-0143">Chaperone</keyword>
<evidence type="ECO:0000313" key="3">
    <source>
        <dbReference type="EMBL" id="SUA79512.1"/>
    </source>
</evidence>
<feature type="region of interest" description="Disordered" evidence="2">
    <location>
        <begin position="1"/>
        <end position="32"/>
    </location>
</feature>
<evidence type="ECO:0000256" key="1">
    <source>
        <dbReference type="ARBA" id="ARBA00023186"/>
    </source>
</evidence>
<accession>A0A378YQU1</accession>
<dbReference type="Pfam" id="PF01025">
    <property type="entry name" value="GrpE"/>
    <property type="match status" value="1"/>
</dbReference>
<dbReference type="RefSeq" id="WP_255222185.1">
    <property type="nucleotide sequence ID" value="NZ_UGRY01000002.1"/>
</dbReference>
<organism evidence="3 4">
    <name type="scientific">Nocardia otitidiscaviarum</name>
    <dbReference type="NCBI Taxonomy" id="1823"/>
    <lineage>
        <taxon>Bacteria</taxon>
        <taxon>Bacillati</taxon>
        <taxon>Actinomycetota</taxon>
        <taxon>Actinomycetes</taxon>
        <taxon>Mycobacteriales</taxon>
        <taxon>Nocardiaceae</taxon>
        <taxon>Nocardia</taxon>
    </lineage>
</organism>
<dbReference type="GO" id="GO:0000774">
    <property type="term" value="F:adenyl-nucleotide exchange factor activity"/>
    <property type="evidence" value="ECO:0007669"/>
    <property type="project" value="InterPro"/>
</dbReference>
<dbReference type="EMBL" id="UGRY01000002">
    <property type="protein sequence ID" value="SUA79512.1"/>
    <property type="molecule type" value="Genomic_DNA"/>
</dbReference>